<organism evidence="2 3">
    <name type="scientific">Pseudoalteromonas luteoviolacea</name>
    <dbReference type="NCBI Taxonomy" id="43657"/>
    <lineage>
        <taxon>Bacteria</taxon>
        <taxon>Pseudomonadati</taxon>
        <taxon>Pseudomonadota</taxon>
        <taxon>Gammaproteobacteria</taxon>
        <taxon>Alteromonadales</taxon>
        <taxon>Pseudoalteromonadaceae</taxon>
        <taxon>Pseudoalteromonas</taxon>
    </lineage>
</organism>
<evidence type="ECO:0000313" key="3">
    <source>
        <dbReference type="Proteomes" id="UP000031327"/>
    </source>
</evidence>
<evidence type="ECO:0008006" key="4">
    <source>
        <dbReference type="Google" id="ProtNLM"/>
    </source>
</evidence>
<keyword evidence="1" id="KW-0732">Signal</keyword>
<feature type="chain" id="PRO_5002149439" description="WG repeat-containing protein" evidence="1">
    <location>
        <begin position="20"/>
        <end position="248"/>
    </location>
</feature>
<dbReference type="AlphaFoldDB" id="A0A0C1MNW8"/>
<gene>
    <name evidence="2" type="ORF">JF50_18390</name>
</gene>
<sequence>MRFILFLLLSLFSIHVFSAAHIIQLNVSDNNVRFAIDEEKTHTLPSCVHASTRNEYSFSLDNEQGRAMYSMLITALAGELPISVESANDCLAIVDVERAKGVSVAVKPALSDSYKGVSILYKGDGITKVGRIEGFASDDKYLYIAPLSEGQDFFKYDRWGIGSGRVFFLEENCLGAGYVNFKHKYVSFPFYQDEAVLAANIDSYKGRQVKSHASMEGCINSSFLQDLYELTPAVHPICGSKRCIIRDE</sequence>
<evidence type="ECO:0000256" key="1">
    <source>
        <dbReference type="SAM" id="SignalP"/>
    </source>
</evidence>
<name>A0A0C1MNW8_9GAMM</name>
<protein>
    <recommendedName>
        <fullName evidence="4">WG repeat-containing protein</fullName>
    </recommendedName>
</protein>
<feature type="signal peptide" evidence="1">
    <location>
        <begin position="1"/>
        <end position="19"/>
    </location>
</feature>
<evidence type="ECO:0000313" key="2">
    <source>
        <dbReference type="EMBL" id="KID56233.1"/>
    </source>
</evidence>
<proteinExistence type="predicted"/>
<accession>A0A0C1MNW8</accession>
<reference evidence="2 3" key="1">
    <citation type="submission" date="2014-12" db="EMBL/GenBank/DDBJ databases">
        <title>Draft Genome Sequence of Pseudoalteromonas luteoviolacea HI1.</title>
        <authorList>
            <person name="Asahina A.Y."/>
            <person name="Hadfield M.G."/>
        </authorList>
    </citation>
    <scope>NUCLEOTIDE SEQUENCE [LARGE SCALE GENOMIC DNA]</scope>
    <source>
        <strain evidence="2 3">HI1</strain>
    </source>
</reference>
<dbReference type="Proteomes" id="UP000031327">
    <property type="component" value="Unassembled WGS sequence"/>
</dbReference>
<dbReference type="OrthoDB" id="6313881at2"/>
<comment type="caution">
    <text evidence="2">The sequence shown here is derived from an EMBL/GenBank/DDBJ whole genome shotgun (WGS) entry which is preliminary data.</text>
</comment>
<dbReference type="RefSeq" id="WP_039610806.1">
    <property type="nucleotide sequence ID" value="NZ_JWIC01000007.1"/>
</dbReference>
<dbReference type="EMBL" id="JWIC01000007">
    <property type="protein sequence ID" value="KID56233.1"/>
    <property type="molecule type" value="Genomic_DNA"/>
</dbReference>